<accession>A0A0A9EM62</accession>
<proteinExistence type="predicted"/>
<name>A0A0A9EM62_ARUDO</name>
<reference evidence="1" key="1">
    <citation type="submission" date="2014-09" db="EMBL/GenBank/DDBJ databases">
        <authorList>
            <person name="Magalhaes I.L.F."/>
            <person name="Oliveira U."/>
            <person name="Santos F.R."/>
            <person name="Vidigal T.H.D.A."/>
            <person name="Brescovit A.D."/>
            <person name="Santos A.J."/>
        </authorList>
    </citation>
    <scope>NUCLEOTIDE SEQUENCE</scope>
    <source>
        <tissue evidence="1">Shoot tissue taken approximately 20 cm above the soil surface</tissue>
    </source>
</reference>
<organism evidence="1">
    <name type="scientific">Arundo donax</name>
    <name type="common">Giant reed</name>
    <name type="synonym">Donax arundinaceus</name>
    <dbReference type="NCBI Taxonomy" id="35708"/>
    <lineage>
        <taxon>Eukaryota</taxon>
        <taxon>Viridiplantae</taxon>
        <taxon>Streptophyta</taxon>
        <taxon>Embryophyta</taxon>
        <taxon>Tracheophyta</taxon>
        <taxon>Spermatophyta</taxon>
        <taxon>Magnoliopsida</taxon>
        <taxon>Liliopsida</taxon>
        <taxon>Poales</taxon>
        <taxon>Poaceae</taxon>
        <taxon>PACMAD clade</taxon>
        <taxon>Arundinoideae</taxon>
        <taxon>Arundineae</taxon>
        <taxon>Arundo</taxon>
    </lineage>
</organism>
<sequence>MASGTDYLTFRSL</sequence>
<protein>
    <submittedName>
        <fullName evidence="1">Uncharacterized protein</fullName>
    </submittedName>
</protein>
<evidence type="ECO:0000313" key="1">
    <source>
        <dbReference type="EMBL" id="JAE00079.1"/>
    </source>
</evidence>
<reference evidence="1" key="2">
    <citation type="journal article" date="2015" name="Data Brief">
        <title>Shoot transcriptome of the giant reed, Arundo donax.</title>
        <authorList>
            <person name="Barrero R.A."/>
            <person name="Guerrero F.D."/>
            <person name="Moolhuijzen P."/>
            <person name="Goolsby J.A."/>
            <person name="Tidwell J."/>
            <person name="Bellgard S.E."/>
            <person name="Bellgard M.I."/>
        </authorList>
    </citation>
    <scope>NUCLEOTIDE SEQUENCE</scope>
    <source>
        <tissue evidence="1">Shoot tissue taken approximately 20 cm above the soil surface</tissue>
    </source>
</reference>
<dbReference type="EMBL" id="GBRH01197817">
    <property type="protein sequence ID" value="JAE00079.1"/>
    <property type="molecule type" value="Transcribed_RNA"/>
</dbReference>